<sequence>MKLEREEACTRFRPSLAKAVSGLVLIKKKNQTGLIPSIVQARLVGLAHFSVGYIFTYVAFLIASTSGKFESALISGLRCSNYPTGFAEQAESQDFWKKHFPQHSTIIIGDVERKLKEMCTNKKRKRSQSVSCDVNMEKIKLAMLLCIFVDLFQGDKSTSGIDLFFLDIGVRMSAIANVFARHREHDVQGVPRIFHWKLFGNQNNLHRAKEIEEFELLYQIFELCLRAMRQNIVDDDKQQFFVIIQLGWLEMNTVKINTM</sequence>
<dbReference type="AlphaFoldDB" id="A0A103YFJ1"/>
<dbReference type="Pfam" id="PF00223">
    <property type="entry name" value="PsaA_PsaB"/>
    <property type="match status" value="1"/>
</dbReference>
<reference evidence="1 2" key="1">
    <citation type="journal article" date="2016" name="Sci. Rep.">
        <title>The genome sequence of the outbreeding globe artichoke constructed de novo incorporating a phase-aware low-pass sequencing strategy of F1 progeny.</title>
        <authorList>
            <person name="Scaglione D."/>
            <person name="Reyes-Chin-Wo S."/>
            <person name="Acquadro A."/>
            <person name="Froenicke L."/>
            <person name="Portis E."/>
            <person name="Beitel C."/>
            <person name="Tirone M."/>
            <person name="Mauro R."/>
            <person name="Lo Monaco A."/>
            <person name="Mauromicale G."/>
            <person name="Faccioli P."/>
            <person name="Cattivelli L."/>
            <person name="Rieseberg L."/>
            <person name="Michelmore R."/>
            <person name="Lanteri S."/>
        </authorList>
    </citation>
    <scope>NUCLEOTIDE SEQUENCE [LARGE SCALE GENOMIC DNA]</scope>
    <source>
        <strain evidence="1">2C</strain>
    </source>
</reference>
<dbReference type="InterPro" id="IPR001280">
    <property type="entry name" value="PSI_PsaA/B"/>
</dbReference>
<organism evidence="1 2">
    <name type="scientific">Cynara cardunculus var. scolymus</name>
    <name type="common">Globe artichoke</name>
    <name type="synonym">Cynara scolymus</name>
    <dbReference type="NCBI Taxonomy" id="59895"/>
    <lineage>
        <taxon>Eukaryota</taxon>
        <taxon>Viridiplantae</taxon>
        <taxon>Streptophyta</taxon>
        <taxon>Embryophyta</taxon>
        <taxon>Tracheophyta</taxon>
        <taxon>Spermatophyta</taxon>
        <taxon>Magnoliopsida</taxon>
        <taxon>eudicotyledons</taxon>
        <taxon>Gunneridae</taxon>
        <taxon>Pentapetalae</taxon>
        <taxon>asterids</taxon>
        <taxon>campanulids</taxon>
        <taxon>Asterales</taxon>
        <taxon>Asteraceae</taxon>
        <taxon>Carduoideae</taxon>
        <taxon>Cardueae</taxon>
        <taxon>Carduinae</taxon>
        <taxon>Cynara</taxon>
    </lineage>
</organism>
<name>A0A103YFJ1_CYNCS</name>
<dbReference type="Gene3D" id="1.20.1130.10">
    <property type="entry name" value="Photosystem I PsaA/PsaB"/>
    <property type="match status" value="1"/>
</dbReference>
<comment type="caution">
    <text evidence="1">The sequence shown here is derived from an EMBL/GenBank/DDBJ whole genome shotgun (WGS) entry which is preliminary data.</text>
</comment>
<dbReference type="Proteomes" id="UP000243975">
    <property type="component" value="Unassembled WGS sequence"/>
</dbReference>
<dbReference type="GO" id="GO:0016020">
    <property type="term" value="C:membrane"/>
    <property type="evidence" value="ECO:0007669"/>
    <property type="project" value="InterPro"/>
</dbReference>
<keyword evidence="2" id="KW-1185">Reference proteome</keyword>
<dbReference type="EMBL" id="LEKV01001224">
    <property type="protein sequence ID" value="KVI08168.1"/>
    <property type="molecule type" value="Genomic_DNA"/>
</dbReference>
<dbReference type="Gramene" id="KVI08168">
    <property type="protein sequence ID" value="KVI08168"/>
    <property type="gene ID" value="Ccrd_013462"/>
</dbReference>
<accession>A0A103YFJ1</accession>
<dbReference type="STRING" id="59895.A0A103YFJ1"/>
<dbReference type="SUPFAM" id="SSF81558">
    <property type="entry name" value="Photosystem I subunits PsaA/PsaB"/>
    <property type="match status" value="1"/>
</dbReference>
<dbReference type="GO" id="GO:0015979">
    <property type="term" value="P:photosynthesis"/>
    <property type="evidence" value="ECO:0007669"/>
    <property type="project" value="InterPro"/>
</dbReference>
<dbReference type="InterPro" id="IPR036408">
    <property type="entry name" value="PSI_PsaA/B_sf"/>
</dbReference>
<gene>
    <name evidence="1" type="ORF">Ccrd_013462</name>
</gene>
<feature type="non-terminal residue" evidence="1">
    <location>
        <position position="259"/>
    </location>
</feature>
<proteinExistence type="predicted"/>
<dbReference type="GO" id="GO:0009579">
    <property type="term" value="C:thylakoid"/>
    <property type="evidence" value="ECO:0007669"/>
    <property type="project" value="InterPro"/>
</dbReference>
<evidence type="ECO:0000313" key="2">
    <source>
        <dbReference type="Proteomes" id="UP000243975"/>
    </source>
</evidence>
<evidence type="ECO:0000313" key="1">
    <source>
        <dbReference type="EMBL" id="KVI08168.1"/>
    </source>
</evidence>
<protein>
    <submittedName>
        <fullName evidence="1">Uncharacterized protein</fullName>
    </submittedName>
</protein>